<organism evidence="1 2">
    <name type="scientific">Acidiferrobacter thiooxydans</name>
    <dbReference type="NCBI Taxonomy" id="163359"/>
    <lineage>
        <taxon>Bacteria</taxon>
        <taxon>Pseudomonadati</taxon>
        <taxon>Pseudomonadota</taxon>
        <taxon>Gammaproteobacteria</taxon>
        <taxon>Acidiferrobacterales</taxon>
        <taxon>Acidiferrobacteraceae</taxon>
        <taxon>Acidiferrobacter</taxon>
    </lineage>
</organism>
<protein>
    <submittedName>
        <fullName evidence="1">DUF4440 domain-containing protein</fullName>
    </submittedName>
</protein>
<evidence type="ECO:0000313" key="2">
    <source>
        <dbReference type="Proteomes" id="UP000253250"/>
    </source>
</evidence>
<evidence type="ECO:0000313" key="1">
    <source>
        <dbReference type="EMBL" id="RCN58899.1"/>
    </source>
</evidence>
<dbReference type="Gene3D" id="3.10.450.50">
    <property type="match status" value="1"/>
</dbReference>
<dbReference type="AlphaFoldDB" id="A0A1C2FY99"/>
<gene>
    <name evidence="1" type="ORF">C4900_03845</name>
</gene>
<accession>A0A1C2FY99</accession>
<dbReference type="InterPro" id="IPR027843">
    <property type="entry name" value="DUF4440"/>
</dbReference>
<dbReference type="Proteomes" id="UP000253250">
    <property type="component" value="Unassembled WGS sequence"/>
</dbReference>
<dbReference type="InterPro" id="IPR032710">
    <property type="entry name" value="NTF2-like_dom_sf"/>
</dbReference>
<keyword evidence="2" id="KW-1185">Reference proteome</keyword>
<sequence length="133" mass="15450">MTNRDSPHLLRILEERLLNCSQNPDEPSPAMLLADDFYEIGCSGRLYDRTETLRRLTGKRRRETTIRDFQVRFLSPEVALIVYLLVDAEEEEGDRAATWRSSVWRCQYGRWQIHFHQGTPAAGLIDEPASFLP</sequence>
<name>A0A1C2FY99_9GAMM</name>
<dbReference type="EMBL" id="PSYR01000001">
    <property type="protein sequence ID" value="RCN58899.1"/>
    <property type="molecule type" value="Genomic_DNA"/>
</dbReference>
<dbReference type="RefSeq" id="WP_065971908.1">
    <property type="nucleotide sequence ID" value="NZ_CP080624.1"/>
</dbReference>
<comment type="caution">
    <text evidence="1">The sequence shown here is derived from an EMBL/GenBank/DDBJ whole genome shotgun (WGS) entry which is preliminary data.</text>
</comment>
<proteinExistence type="predicted"/>
<dbReference type="OrthoDB" id="121974at2"/>
<reference evidence="1 2" key="1">
    <citation type="submission" date="2018-02" db="EMBL/GenBank/DDBJ databases">
        <title>Insights into the biology of acidophilic members of the Acidiferrobacteraceae family derived from comparative genomic analyses.</title>
        <authorList>
            <person name="Issotta F."/>
            <person name="Thyssen C."/>
            <person name="Mena C."/>
            <person name="Moya A."/>
            <person name="Bellenberg S."/>
            <person name="Sproer C."/>
            <person name="Covarrubias P.C."/>
            <person name="Sand W."/>
            <person name="Quatrini R."/>
            <person name="Vera M."/>
        </authorList>
    </citation>
    <scope>NUCLEOTIDE SEQUENCE [LARGE SCALE GENOMIC DNA]</scope>
    <source>
        <strain evidence="2">m-1</strain>
    </source>
</reference>
<dbReference type="SUPFAM" id="SSF54427">
    <property type="entry name" value="NTF2-like"/>
    <property type="match status" value="1"/>
</dbReference>
<dbReference type="Pfam" id="PF14534">
    <property type="entry name" value="DUF4440"/>
    <property type="match status" value="1"/>
</dbReference>